<comment type="similarity">
    <text evidence="14 17">Belongs to the ABC transporter superfamily. UvrA family.</text>
</comment>
<evidence type="ECO:0000256" key="7">
    <source>
        <dbReference type="ARBA" id="ARBA00022769"/>
    </source>
</evidence>
<dbReference type="NCBIfam" id="TIGR00630">
    <property type="entry name" value="uvra"/>
    <property type="match status" value="1"/>
</dbReference>
<evidence type="ECO:0000256" key="1">
    <source>
        <dbReference type="ARBA" id="ARBA00004496"/>
    </source>
</evidence>
<comment type="subcellular location">
    <subcellularLocation>
        <location evidence="1 17">Cytoplasm</location>
    </subcellularLocation>
</comment>
<evidence type="ECO:0000256" key="4">
    <source>
        <dbReference type="ARBA" id="ARBA00022737"/>
    </source>
</evidence>
<name>A0ABP7T1E3_9SPHN</name>
<dbReference type="PROSITE" id="PS00211">
    <property type="entry name" value="ABC_TRANSPORTER_1"/>
    <property type="match status" value="2"/>
</dbReference>
<dbReference type="Pfam" id="PF17760">
    <property type="entry name" value="UvrA_inter"/>
    <property type="match status" value="1"/>
</dbReference>
<dbReference type="InterPro" id="IPR003439">
    <property type="entry name" value="ABC_transporter-like_ATP-bd"/>
</dbReference>
<keyword evidence="3 17" id="KW-0479">Metal-binding</keyword>
<evidence type="ECO:0000256" key="17">
    <source>
        <dbReference type="HAMAP-Rule" id="MF_00205"/>
    </source>
</evidence>
<feature type="binding site" evidence="17">
    <location>
        <begin position="672"/>
        <end position="679"/>
    </location>
    <ligand>
        <name>ATP</name>
        <dbReference type="ChEBI" id="CHEBI:30616"/>
    </ligand>
</feature>
<keyword evidence="7 17" id="KW-0228">DNA excision</keyword>
<comment type="function">
    <text evidence="17">The UvrABC repair system catalyzes the recognition and processing of DNA lesions. UvrA is an ATPase and a DNA-binding protein. A damage recognition complex composed of 2 UvrA and 2 UvrB subunits scans DNA for abnormalities. When the presence of a lesion has been verified by UvrB, the UvrA molecules dissociate.</text>
</comment>
<evidence type="ECO:0000256" key="6">
    <source>
        <dbReference type="ARBA" id="ARBA00022763"/>
    </source>
</evidence>
<evidence type="ECO:0000256" key="11">
    <source>
        <dbReference type="ARBA" id="ARBA00022881"/>
    </source>
</evidence>
<feature type="compositionally biased region" description="Gly residues" evidence="18">
    <location>
        <begin position="983"/>
        <end position="992"/>
    </location>
</feature>
<evidence type="ECO:0000256" key="5">
    <source>
        <dbReference type="ARBA" id="ARBA00022741"/>
    </source>
</evidence>
<keyword evidence="11 17" id="KW-0267">Excision nuclease</keyword>
<evidence type="ECO:0000256" key="15">
    <source>
        <dbReference type="ARBA" id="ARBA00039316"/>
    </source>
</evidence>
<proteinExistence type="inferred from homology"/>
<keyword evidence="10 17" id="KW-0067">ATP-binding</keyword>
<feature type="binding site" evidence="17">
    <location>
        <begin position="32"/>
        <end position="39"/>
    </location>
    <ligand>
        <name>ATP</name>
        <dbReference type="ChEBI" id="CHEBI:30616"/>
    </ligand>
</feature>
<evidence type="ECO:0000313" key="21">
    <source>
        <dbReference type="Proteomes" id="UP001500235"/>
    </source>
</evidence>
<dbReference type="Gene3D" id="1.10.8.280">
    <property type="entry name" value="ABC transporter ATPase domain-like"/>
    <property type="match status" value="1"/>
</dbReference>
<organism evidence="20 21">
    <name type="scientific">Sphingomonas swuensis</name>
    <dbReference type="NCBI Taxonomy" id="977800"/>
    <lineage>
        <taxon>Bacteria</taxon>
        <taxon>Pseudomonadati</taxon>
        <taxon>Pseudomonadota</taxon>
        <taxon>Alphaproteobacteria</taxon>
        <taxon>Sphingomonadales</taxon>
        <taxon>Sphingomonadaceae</taxon>
        <taxon>Sphingomonas</taxon>
    </lineage>
</organism>
<dbReference type="PANTHER" id="PTHR43152:SF3">
    <property type="entry name" value="UVRABC SYSTEM PROTEIN A"/>
    <property type="match status" value="1"/>
</dbReference>
<dbReference type="Proteomes" id="UP001500235">
    <property type="component" value="Unassembled WGS sequence"/>
</dbReference>
<dbReference type="PROSITE" id="PS50893">
    <property type="entry name" value="ABC_TRANSPORTER_2"/>
    <property type="match status" value="1"/>
</dbReference>
<evidence type="ECO:0000256" key="2">
    <source>
        <dbReference type="ARBA" id="ARBA00022490"/>
    </source>
</evidence>
<accession>A0ABP7T1E3</accession>
<dbReference type="Gene3D" id="1.20.1580.10">
    <property type="entry name" value="ABC transporter ATPase like domain"/>
    <property type="match status" value="2"/>
</dbReference>
<dbReference type="PANTHER" id="PTHR43152">
    <property type="entry name" value="UVRABC SYSTEM PROTEIN A"/>
    <property type="match status" value="1"/>
</dbReference>
<feature type="compositionally biased region" description="Basic and acidic residues" evidence="18">
    <location>
        <begin position="994"/>
        <end position="1008"/>
    </location>
</feature>
<keyword evidence="21" id="KW-1185">Reference proteome</keyword>
<protein>
    <recommendedName>
        <fullName evidence="15 17">UvrABC system protein A</fullName>
        <shortName evidence="17">UvrA protein</shortName>
    </recommendedName>
    <alternativeName>
        <fullName evidence="16 17">Excinuclease ABC subunit A</fullName>
    </alternativeName>
</protein>
<feature type="zinc finger region" description="C4-type" evidence="17">
    <location>
        <begin position="771"/>
        <end position="797"/>
    </location>
</feature>
<reference evidence="21" key="1">
    <citation type="journal article" date="2019" name="Int. J. Syst. Evol. Microbiol.">
        <title>The Global Catalogue of Microorganisms (GCM) 10K type strain sequencing project: providing services to taxonomists for standard genome sequencing and annotation.</title>
        <authorList>
            <consortium name="The Broad Institute Genomics Platform"/>
            <consortium name="The Broad Institute Genome Sequencing Center for Infectious Disease"/>
            <person name="Wu L."/>
            <person name="Ma J."/>
        </authorList>
    </citation>
    <scope>NUCLEOTIDE SEQUENCE [LARGE SCALE GENOMIC DNA]</scope>
    <source>
        <strain evidence="21">JCM 17563</strain>
    </source>
</reference>
<dbReference type="InterPro" id="IPR013815">
    <property type="entry name" value="ATP_grasp_subdomain_1"/>
</dbReference>
<keyword evidence="13 17" id="KW-0234">DNA repair</keyword>
<dbReference type="Pfam" id="PF17755">
    <property type="entry name" value="UvrA_DNA-bind"/>
    <property type="match status" value="1"/>
</dbReference>
<evidence type="ECO:0000256" key="10">
    <source>
        <dbReference type="ARBA" id="ARBA00022840"/>
    </source>
</evidence>
<evidence type="ECO:0000256" key="13">
    <source>
        <dbReference type="ARBA" id="ARBA00023204"/>
    </source>
</evidence>
<dbReference type="Gene3D" id="3.40.50.300">
    <property type="entry name" value="P-loop containing nucleotide triphosphate hydrolases"/>
    <property type="match status" value="2"/>
</dbReference>
<dbReference type="SUPFAM" id="SSF52540">
    <property type="entry name" value="P-loop containing nucleoside triphosphate hydrolases"/>
    <property type="match status" value="2"/>
</dbReference>
<comment type="caution">
    <text evidence="17">Lacks conserved residue(s) required for the propagation of feature annotation.</text>
</comment>
<dbReference type="InterPro" id="IPR041552">
    <property type="entry name" value="UvrA_DNA-bd"/>
</dbReference>
<evidence type="ECO:0000259" key="19">
    <source>
        <dbReference type="PROSITE" id="PS50893"/>
    </source>
</evidence>
<keyword evidence="4 17" id="KW-0677">Repeat</keyword>
<evidence type="ECO:0000256" key="12">
    <source>
        <dbReference type="ARBA" id="ARBA00023125"/>
    </source>
</evidence>
<feature type="domain" description="ABC transporter" evidence="19">
    <location>
        <begin position="637"/>
        <end position="968"/>
    </location>
</feature>
<feature type="region of interest" description="Disordered" evidence="18">
    <location>
        <begin position="971"/>
        <end position="1020"/>
    </location>
</feature>
<keyword evidence="8 17" id="KW-0863">Zinc-finger</keyword>
<dbReference type="InterPro" id="IPR004602">
    <property type="entry name" value="UvrA"/>
</dbReference>
<dbReference type="Gene3D" id="3.30.1490.20">
    <property type="entry name" value="ATP-grasp fold, A domain"/>
    <property type="match status" value="1"/>
</dbReference>
<dbReference type="InterPro" id="IPR027417">
    <property type="entry name" value="P-loop_NTPase"/>
</dbReference>
<dbReference type="RefSeq" id="WP_344707212.1">
    <property type="nucleotide sequence ID" value="NZ_BAABBQ010000001.1"/>
</dbReference>
<comment type="caution">
    <text evidence="20">The sequence shown here is derived from an EMBL/GenBank/DDBJ whole genome shotgun (WGS) entry which is preliminary data.</text>
</comment>
<dbReference type="EMBL" id="BAABBQ010000001">
    <property type="protein sequence ID" value="GAA4019587.1"/>
    <property type="molecule type" value="Genomic_DNA"/>
</dbReference>
<keyword evidence="12 17" id="KW-0238">DNA-binding</keyword>
<evidence type="ECO:0000256" key="16">
    <source>
        <dbReference type="ARBA" id="ARBA00042156"/>
    </source>
</evidence>
<keyword evidence="5 17" id="KW-0547">Nucleotide-binding</keyword>
<comment type="subunit">
    <text evidence="17">Forms a heterotetramer with UvrB during the search for lesions.</text>
</comment>
<evidence type="ECO:0000256" key="3">
    <source>
        <dbReference type="ARBA" id="ARBA00022723"/>
    </source>
</evidence>
<evidence type="ECO:0000256" key="14">
    <source>
        <dbReference type="ARBA" id="ARBA00038000"/>
    </source>
</evidence>
<evidence type="ECO:0000256" key="18">
    <source>
        <dbReference type="SAM" id="MobiDB-lite"/>
    </source>
</evidence>
<keyword evidence="2 17" id="KW-0963">Cytoplasm</keyword>
<gene>
    <name evidence="17 20" type="primary">uvrA</name>
    <name evidence="20" type="ORF">GCM10022280_19370</name>
</gene>
<sequence length="1020" mass="110993">MLTHITVKGAREHNLKGVDVAIPRDQLTVITGLSGSGKSSLAFDTIYAEGQRRYVESLSAYARQFLEMMQKPDVEHIDGLSPAISIEQKTTSRNPRSTVATVTEIYDYMRLLWARVGIPYSPATGEPIQAQQVSQMVDRVMALPEGSRHYLLAPVVRGRKGEYRKELAEWQKAGFTRVRIDGTFTEIDEAPALDKKYKHDIEVVVDRIVVRDGIQTRLADSFETALKLADGLAYLDPADPPVEPAGTEKTGVAAALEKAKDRAVLATNAPPGRICFSEKFACPVSGFTIAEIEPRLFSFNAPQGACPACDGLGERQEFDEDLVVPNHDLSLAKGAVVPWAKSQPPSPYYMQVLSSLARHYGFELTTPWKDLDPAHQRAILHGTGGQAIVLRFIDGKRSYEVRQAFEGVIGNLNRRMAQTESAWMKEELSRYQAAHACETCHGARLKPEALAVKIAGEHISSGVRRSVADAYAWFGSLEAKLTPQHQEIARAILKEINERLGFLHNVGLDYLHLDRTSGTLSGGESQRIRLASQIGSGLSGVLYVLDEPSIGLHQKDNDRLLETLQRLKSLGNTVLVVEHDEDAIRAADHVIDMGPGAGVHGGTVLHSGTLDSLLQQEGSLTADYLSGRRSIPLPAKRRKGNGKKLTVHNARENNLTGVTASIPLGTFTCVTGVSGSGKSSFTIDTLYAAAARALNGARILAGKHDKVTGLDQLDKVIDIDQSPIGRTPRSNPATYTGAFTQIRDWFAGLPESQARGYKPGRFSFNVKGGRCEACTGDGLLKIEMHFLPDVYVTCDVCHGKRYNRETLEVLHKGKSIADVLDMTVEDAVEFFKAVPGIRDKMAMLAEVGLGYIKVGQQATTLSGGEAQRVKLAKELSRRATGSTLYILDEPTTGLHFEDVRKLLEVLHALVEQGNTVVVIEHNLDVIKTADWILDLGPEGGIKGGEIVAQGTPEQVVKEERSYTGHYLKPLLERSPTLAPPPLGGGVAASDGGGLEEKPAAEAKEEAPRRGRRKKVVEGVN</sequence>
<keyword evidence="9 17" id="KW-0862">Zinc</keyword>
<dbReference type="NCBIfam" id="NF001503">
    <property type="entry name" value="PRK00349.1"/>
    <property type="match status" value="1"/>
</dbReference>
<evidence type="ECO:0000256" key="9">
    <source>
        <dbReference type="ARBA" id="ARBA00022833"/>
    </source>
</evidence>
<keyword evidence="17" id="KW-0742">SOS response</keyword>
<dbReference type="InterPro" id="IPR017871">
    <property type="entry name" value="ABC_transporter-like_CS"/>
</dbReference>
<evidence type="ECO:0000313" key="20">
    <source>
        <dbReference type="EMBL" id="GAA4019587.1"/>
    </source>
</evidence>
<evidence type="ECO:0000256" key="8">
    <source>
        <dbReference type="ARBA" id="ARBA00022771"/>
    </source>
</evidence>
<dbReference type="InterPro" id="IPR041102">
    <property type="entry name" value="UvrA_inter"/>
</dbReference>
<dbReference type="HAMAP" id="MF_00205">
    <property type="entry name" value="UvrA"/>
    <property type="match status" value="1"/>
</dbReference>
<keyword evidence="6 17" id="KW-0227">DNA damage</keyword>
<dbReference type="CDD" id="cd03271">
    <property type="entry name" value="ABC_UvrA_II"/>
    <property type="match status" value="1"/>
</dbReference>